<sequence>MSGVEIIVPIVLFCGKLFSQFGISLLDTNNDAEAFVMLESNVADNINDAYLFHGKLMRYPGKEEQLKERAMVAIRKTERAMHKSHHRLKREGIRKKLKFVISDRRAARSLLRPLQSAQPSLSRRIDWMRSALEALTNSRDEEGELASSMAPGVMLEIEGSLAMDEGAGNYF</sequence>
<reference evidence="1" key="1">
    <citation type="journal article" date="2021" name="Nat. Commun.">
        <title>Genetic determinants of endophytism in the Arabidopsis root mycobiome.</title>
        <authorList>
            <person name="Mesny F."/>
            <person name="Miyauchi S."/>
            <person name="Thiergart T."/>
            <person name="Pickel B."/>
            <person name="Atanasova L."/>
            <person name="Karlsson M."/>
            <person name="Huettel B."/>
            <person name="Barry K.W."/>
            <person name="Haridas S."/>
            <person name="Chen C."/>
            <person name="Bauer D."/>
            <person name="Andreopoulos W."/>
            <person name="Pangilinan J."/>
            <person name="LaButti K."/>
            <person name="Riley R."/>
            <person name="Lipzen A."/>
            <person name="Clum A."/>
            <person name="Drula E."/>
            <person name="Henrissat B."/>
            <person name="Kohler A."/>
            <person name="Grigoriev I.V."/>
            <person name="Martin F.M."/>
            <person name="Hacquard S."/>
        </authorList>
    </citation>
    <scope>NUCLEOTIDE SEQUENCE</scope>
    <source>
        <strain evidence="1">FSSC 5 MPI-SDFR-AT-0091</strain>
    </source>
</reference>
<accession>A0A9P9R948</accession>
<proteinExistence type="predicted"/>
<evidence type="ECO:0000313" key="1">
    <source>
        <dbReference type="EMBL" id="KAH7270921.1"/>
    </source>
</evidence>
<keyword evidence="2" id="KW-1185">Reference proteome</keyword>
<name>A0A9P9R948_FUSSL</name>
<dbReference type="OrthoDB" id="5085833at2759"/>
<organism evidence="1 2">
    <name type="scientific">Fusarium solani</name>
    <name type="common">Filamentous fungus</name>
    <dbReference type="NCBI Taxonomy" id="169388"/>
    <lineage>
        <taxon>Eukaryota</taxon>
        <taxon>Fungi</taxon>
        <taxon>Dikarya</taxon>
        <taxon>Ascomycota</taxon>
        <taxon>Pezizomycotina</taxon>
        <taxon>Sordariomycetes</taxon>
        <taxon>Hypocreomycetidae</taxon>
        <taxon>Hypocreales</taxon>
        <taxon>Nectriaceae</taxon>
        <taxon>Fusarium</taxon>
        <taxon>Fusarium solani species complex</taxon>
    </lineage>
</organism>
<evidence type="ECO:0000313" key="2">
    <source>
        <dbReference type="Proteomes" id="UP000736672"/>
    </source>
</evidence>
<gene>
    <name evidence="1" type="ORF">B0J15DRAFT_575808</name>
</gene>
<protein>
    <submittedName>
        <fullName evidence="1">Uncharacterized protein</fullName>
    </submittedName>
</protein>
<dbReference type="Proteomes" id="UP000736672">
    <property type="component" value="Unassembled WGS sequence"/>
</dbReference>
<dbReference type="AlphaFoldDB" id="A0A9P9R948"/>
<comment type="caution">
    <text evidence="1">The sequence shown here is derived from an EMBL/GenBank/DDBJ whole genome shotgun (WGS) entry which is preliminary data.</text>
</comment>
<dbReference type="EMBL" id="JAGTJS010000004">
    <property type="protein sequence ID" value="KAH7270921.1"/>
    <property type="molecule type" value="Genomic_DNA"/>
</dbReference>